<dbReference type="AlphaFoldDB" id="A0A4V2VUL9"/>
<evidence type="ECO:0000313" key="1">
    <source>
        <dbReference type="EMBL" id="TCV20456.1"/>
    </source>
</evidence>
<dbReference type="Proteomes" id="UP000295197">
    <property type="component" value="Unassembled WGS sequence"/>
</dbReference>
<proteinExistence type="predicted"/>
<sequence>MIQRKTIILCAPTDYGFAETIRKALLDQGFIVYAFPISREPFKYKRLTDRLYNCYRKVFFNDYSYKEKLKHEAQYDKLYEKLRSFDEVADYALFIRPDLYPMEFVEAIKSKAIKTVAYQWDGLDRFPAVYNYIDLFDRFFVFDKKDLNKHPNLLPLTNFFIPKISHLKAKDKAYLIATFDDYRFPLIRQIKAEFEKIEYPHHFSVVTWNHNQTERLLHAGLLVGKALDYEQNLSEVQKYNVLIDIHAPIHNGLSFRIFEALCYGKRLITTNQAVKDYDFYHPDNIFIWNGNNQSELRQFLVRDLVPLPSELIEKYSFANWIKYVLDIKGHTEITLPVNHKKKEDYTFA</sequence>
<comment type="caution">
    <text evidence="1">The sequence shown here is derived from an EMBL/GenBank/DDBJ whole genome shotgun (WGS) entry which is preliminary data.</text>
</comment>
<dbReference type="EMBL" id="SMBZ01000002">
    <property type="protein sequence ID" value="TCV20456.1"/>
    <property type="molecule type" value="Genomic_DNA"/>
</dbReference>
<evidence type="ECO:0000313" key="2">
    <source>
        <dbReference type="Proteomes" id="UP000295197"/>
    </source>
</evidence>
<name>A0A4V2VUL9_9SPHI</name>
<reference evidence="1 2" key="1">
    <citation type="submission" date="2019-03" db="EMBL/GenBank/DDBJ databases">
        <title>Genomic Encyclopedia of Type Strains, Phase IV (KMG-IV): sequencing the most valuable type-strain genomes for metagenomic binning, comparative biology and taxonomic classification.</title>
        <authorList>
            <person name="Goeker M."/>
        </authorList>
    </citation>
    <scope>NUCLEOTIDE SEQUENCE [LARGE SCALE GENOMIC DNA]</scope>
    <source>
        <strain evidence="1 2">DSM 22362</strain>
    </source>
</reference>
<gene>
    <name evidence="1" type="ORF">EDC17_1002169</name>
</gene>
<evidence type="ECO:0008006" key="3">
    <source>
        <dbReference type="Google" id="ProtNLM"/>
    </source>
</evidence>
<organism evidence="1 2">
    <name type="scientific">Sphingobacterium alimentarium</name>
    <dbReference type="NCBI Taxonomy" id="797292"/>
    <lineage>
        <taxon>Bacteria</taxon>
        <taxon>Pseudomonadati</taxon>
        <taxon>Bacteroidota</taxon>
        <taxon>Sphingobacteriia</taxon>
        <taxon>Sphingobacteriales</taxon>
        <taxon>Sphingobacteriaceae</taxon>
        <taxon>Sphingobacterium</taxon>
    </lineage>
</organism>
<protein>
    <recommendedName>
        <fullName evidence="3">Lipopolysaccharide biosynthesis protein</fullName>
    </recommendedName>
</protein>
<keyword evidence="2" id="KW-1185">Reference proteome</keyword>
<accession>A0A4V2VUL9</accession>